<proteinExistence type="predicted"/>
<organism evidence="2 3">
    <name type="scientific">Effrenium voratum</name>
    <dbReference type="NCBI Taxonomy" id="2562239"/>
    <lineage>
        <taxon>Eukaryota</taxon>
        <taxon>Sar</taxon>
        <taxon>Alveolata</taxon>
        <taxon>Dinophyceae</taxon>
        <taxon>Suessiales</taxon>
        <taxon>Symbiodiniaceae</taxon>
        <taxon>Effrenium</taxon>
    </lineage>
</organism>
<dbReference type="AlphaFoldDB" id="A0AA36JJU9"/>
<feature type="signal peptide" evidence="1">
    <location>
        <begin position="1"/>
        <end position="15"/>
    </location>
</feature>
<evidence type="ECO:0000313" key="3">
    <source>
        <dbReference type="Proteomes" id="UP001178507"/>
    </source>
</evidence>
<evidence type="ECO:0000313" key="2">
    <source>
        <dbReference type="EMBL" id="CAJ1406303.1"/>
    </source>
</evidence>
<comment type="caution">
    <text evidence="2">The sequence shown here is derived from an EMBL/GenBank/DDBJ whole genome shotgun (WGS) entry which is preliminary data.</text>
</comment>
<evidence type="ECO:0000256" key="1">
    <source>
        <dbReference type="SAM" id="SignalP"/>
    </source>
</evidence>
<feature type="chain" id="PRO_5041325512" evidence="1">
    <location>
        <begin position="16"/>
        <end position="179"/>
    </location>
</feature>
<dbReference type="EMBL" id="CAUJNA010003622">
    <property type="protein sequence ID" value="CAJ1406303.1"/>
    <property type="molecule type" value="Genomic_DNA"/>
</dbReference>
<keyword evidence="1" id="KW-0732">Signal</keyword>
<accession>A0AA36JJU9</accession>
<name>A0AA36JJU9_9DINO</name>
<reference evidence="2" key="1">
    <citation type="submission" date="2023-08" db="EMBL/GenBank/DDBJ databases">
        <authorList>
            <person name="Chen Y."/>
            <person name="Shah S."/>
            <person name="Dougan E. K."/>
            <person name="Thang M."/>
            <person name="Chan C."/>
        </authorList>
    </citation>
    <scope>NUCLEOTIDE SEQUENCE</scope>
</reference>
<sequence>MTRIALWLLLVLANGQYDWPLDSCACHIFYEHWVRMQLVISQVFTADFADQALASAAVREALAFDSCRDLRKVENSLAWTVSTAAQTDCAPGQMSSFIMCSQSALLKGDLESARLYSEIANYQLPFAANCMDAAQWTFRPEDVQRNHRTLMRFALQRELAGQEGPLTPEEVRGLLWRFD</sequence>
<dbReference type="Proteomes" id="UP001178507">
    <property type="component" value="Unassembled WGS sequence"/>
</dbReference>
<keyword evidence="3" id="KW-1185">Reference proteome</keyword>
<gene>
    <name evidence="2" type="ORF">EVOR1521_LOCUS28301</name>
</gene>
<protein>
    <submittedName>
        <fullName evidence="2">Uncharacterized protein</fullName>
    </submittedName>
</protein>